<feature type="domain" description="HYR" evidence="2">
    <location>
        <begin position="499"/>
        <end position="580"/>
    </location>
</feature>
<proteinExistence type="predicted"/>
<gene>
    <name evidence="3" type="ORF">HOLleu_20387</name>
</gene>
<sequence>MVTDATSPTAICPATLLVNATYDGNTKPLVEWDPATCSDNSQDVKLNCSHQPGDEFSLGKTEIECNCTDMSGAIGQCFFDIIVVDVTSPIAECPVTQIVNATQDSNYTKAVVTWNLASCSDNSQMDVPLTCIHQSGTEFGLGNTTINCYCTDDAGNTGQCFFNIVVQDETSPTVSCPAELSVNADYDGNTKAVVMWDLPSCSDNSHLDLRIHCTHQSGTTLRLGNTTVQCNCTDSSGNTDQCTFHVIVKDVTSPTANCPAEQIVNANLDDNTTAVVSWNLPSCSDNSRADVRLYCNHHPGTKFALGNTTKVSLRKIKTFLTIFWKFHRPMSSTDVTSPSASCPANLIEKADYDGNTKSVVTWSDPLCSDNSQSDIRLECTHQPGSEFGLGNTTVQCNCTDMSENTDQCFFYIFVKDVTSPTASCPSTQVANANYDGNTKAVVSWTLPTCSDNSKTVVLLDCTPQPGTEFGLGNTTVQCSCTDGSGNIGQCSFFVTVKDITSPTASCPPTQVANANYDGNTKAVVSWTVPTCSDNSKTNVPLDCTPQPGTEFGLGNTTVQCSCSDGSGNIGQCSFFVTVQGRFI</sequence>
<feature type="domain" description="HYR" evidence="2">
    <location>
        <begin position="3"/>
        <end position="85"/>
    </location>
</feature>
<dbReference type="AlphaFoldDB" id="A0A9Q1BZS5"/>
<dbReference type="Proteomes" id="UP001152320">
    <property type="component" value="Chromosome 9"/>
</dbReference>
<dbReference type="Pfam" id="PF02494">
    <property type="entry name" value="HYR"/>
    <property type="match status" value="7"/>
</dbReference>
<protein>
    <submittedName>
        <fullName evidence="3">Hyalin</fullName>
    </submittedName>
</protein>
<accession>A0A9Q1BZS5</accession>
<evidence type="ECO:0000313" key="3">
    <source>
        <dbReference type="EMBL" id="KAJ8036423.1"/>
    </source>
</evidence>
<feature type="domain" description="HYR" evidence="2">
    <location>
        <begin position="415"/>
        <end position="498"/>
    </location>
</feature>
<evidence type="ECO:0000256" key="1">
    <source>
        <dbReference type="ARBA" id="ARBA00022737"/>
    </source>
</evidence>
<dbReference type="EMBL" id="JAIZAY010000009">
    <property type="protein sequence ID" value="KAJ8036423.1"/>
    <property type="molecule type" value="Genomic_DNA"/>
</dbReference>
<organism evidence="3 4">
    <name type="scientific">Holothuria leucospilota</name>
    <name type="common">Black long sea cucumber</name>
    <name type="synonym">Mertensiothuria leucospilota</name>
    <dbReference type="NCBI Taxonomy" id="206669"/>
    <lineage>
        <taxon>Eukaryota</taxon>
        <taxon>Metazoa</taxon>
        <taxon>Echinodermata</taxon>
        <taxon>Eleutherozoa</taxon>
        <taxon>Echinozoa</taxon>
        <taxon>Holothuroidea</taxon>
        <taxon>Aspidochirotacea</taxon>
        <taxon>Aspidochirotida</taxon>
        <taxon>Holothuriidae</taxon>
        <taxon>Holothuria</taxon>
    </lineage>
</organism>
<dbReference type="OrthoDB" id="6040303at2759"/>
<feature type="domain" description="HYR" evidence="2">
    <location>
        <begin position="167"/>
        <end position="250"/>
    </location>
</feature>
<evidence type="ECO:0000313" key="4">
    <source>
        <dbReference type="Proteomes" id="UP001152320"/>
    </source>
</evidence>
<dbReference type="PANTHER" id="PTHR24273:SF32">
    <property type="entry name" value="HYALIN"/>
    <property type="match status" value="1"/>
</dbReference>
<comment type="caution">
    <text evidence="3">The sequence shown here is derived from an EMBL/GenBank/DDBJ whole genome shotgun (WGS) entry which is preliminary data.</text>
</comment>
<keyword evidence="4" id="KW-1185">Reference proteome</keyword>
<dbReference type="PANTHER" id="PTHR24273">
    <property type="entry name" value="FI04643P-RELATED"/>
    <property type="match status" value="1"/>
</dbReference>
<reference evidence="3" key="1">
    <citation type="submission" date="2021-10" db="EMBL/GenBank/DDBJ databases">
        <title>Tropical sea cucumber genome reveals ecological adaptation and Cuvierian tubules defense mechanism.</title>
        <authorList>
            <person name="Chen T."/>
        </authorList>
    </citation>
    <scope>NUCLEOTIDE SEQUENCE</scope>
    <source>
        <strain evidence="3">Nanhai2018</strain>
        <tissue evidence="3">Muscle</tissue>
    </source>
</reference>
<dbReference type="InterPro" id="IPR003410">
    <property type="entry name" value="HYR_dom"/>
</dbReference>
<name>A0A9Q1BZS5_HOLLE</name>
<keyword evidence="1" id="KW-0677">Repeat</keyword>
<feature type="domain" description="HYR" evidence="2">
    <location>
        <begin position="333"/>
        <end position="414"/>
    </location>
</feature>
<evidence type="ECO:0000259" key="2">
    <source>
        <dbReference type="PROSITE" id="PS50825"/>
    </source>
</evidence>
<dbReference type="PROSITE" id="PS50825">
    <property type="entry name" value="HYR"/>
    <property type="match status" value="5"/>
</dbReference>